<gene>
    <name evidence="1" type="ORF">LDX50_26220</name>
</gene>
<name>A0A9X1HUZ9_9BACT</name>
<organism evidence="1 2">
    <name type="scientific">Fulvivirga sedimenti</name>
    <dbReference type="NCBI Taxonomy" id="2879465"/>
    <lineage>
        <taxon>Bacteria</taxon>
        <taxon>Pseudomonadati</taxon>
        <taxon>Bacteroidota</taxon>
        <taxon>Cytophagia</taxon>
        <taxon>Cytophagales</taxon>
        <taxon>Fulvivirgaceae</taxon>
        <taxon>Fulvivirga</taxon>
    </lineage>
</organism>
<dbReference type="EMBL" id="JAIXNE010000006">
    <property type="protein sequence ID" value="MCA6078396.1"/>
    <property type="molecule type" value="Genomic_DNA"/>
</dbReference>
<dbReference type="RefSeq" id="WP_225699256.1">
    <property type="nucleotide sequence ID" value="NZ_JAIXNE010000006.1"/>
</dbReference>
<accession>A0A9X1HUZ9</accession>
<evidence type="ECO:0000313" key="2">
    <source>
        <dbReference type="Proteomes" id="UP001139409"/>
    </source>
</evidence>
<proteinExistence type="predicted"/>
<protein>
    <submittedName>
        <fullName evidence="1">Uncharacterized protein</fullName>
    </submittedName>
</protein>
<comment type="caution">
    <text evidence="1">The sequence shown here is derived from an EMBL/GenBank/DDBJ whole genome shotgun (WGS) entry which is preliminary data.</text>
</comment>
<dbReference type="Proteomes" id="UP001139409">
    <property type="component" value="Unassembled WGS sequence"/>
</dbReference>
<sequence>MTTQTSTTPIKVYMIGNNPIDVSDIYQKLKDYASDSFHTEYGFDLKKAFKHILKSRPSCVLIDDNIGHPIMQKFMAKLSTHKDTQDIPVAVLKNSNYRESGAVLATDYILKEGLSADSLRKLIFRTIRFKKMHLMFIKSYRKGKRRIHTIIGR</sequence>
<evidence type="ECO:0000313" key="1">
    <source>
        <dbReference type="EMBL" id="MCA6078396.1"/>
    </source>
</evidence>
<keyword evidence="2" id="KW-1185">Reference proteome</keyword>
<dbReference type="AlphaFoldDB" id="A0A9X1HUZ9"/>
<reference evidence="1" key="1">
    <citation type="submission" date="2021-09" db="EMBL/GenBank/DDBJ databases">
        <title>Fulvivirga sp. isolated from coastal sediment.</title>
        <authorList>
            <person name="Yu H."/>
        </authorList>
    </citation>
    <scope>NUCLEOTIDE SEQUENCE</scope>
    <source>
        <strain evidence="1">1062</strain>
    </source>
</reference>